<gene>
    <name evidence="2" type="ORF">GCM10009836_54420</name>
</gene>
<dbReference type="CDD" id="cd05154">
    <property type="entry name" value="ACAD10_11_N-like"/>
    <property type="match status" value="1"/>
</dbReference>
<accession>A0ABN2NGM0</accession>
<dbReference type="Gene3D" id="3.90.1200.10">
    <property type="match status" value="1"/>
</dbReference>
<comment type="caution">
    <text evidence="2">The sequence shown here is derived from an EMBL/GenBank/DDBJ whole genome shotgun (WGS) entry which is preliminary data.</text>
</comment>
<evidence type="ECO:0000313" key="3">
    <source>
        <dbReference type="Proteomes" id="UP001500449"/>
    </source>
</evidence>
<dbReference type="EMBL" id="BAAAQK010000022">
    <property type="protein sequence ID" value="GAA1867119.1"/>
    <property type="molecule type" value="Genomic_DNA"/>
</dbReference>
<dbReference type="Proteomes" id="UP001500449">
    <property type="component" value="Unassembled WGS sequence"/>
</dbReference>
<dbReference type="Pfam" id="PF01636">
    <property type="entry name" value="APH"/>
    <property type="match status" value="1"/>
</dbReference>
<dbReference type="InterPro" id="IPR051678">
    <property type="entry name" value="AGP_Transferase"/>
</dbReference>
<dbReference type="InterPro" id="IPR011009">
    <property type="entry name" value="Kinase-like_dom_sf"/>
</dbReference>
<dbReference type="RefSeq" id="WP_344423070.1">
    <property type="nucleotide sequence ID" value="NZ_BAAAQK010000022.1"/>
</dbReference>
<dbReference type="SUPFAM" id="SSF56112">
    <property type="entry name" value="Protein kinase-like (PK-like)"/>
    <property type="match status" value="1"/>
</dbReference>
<proteinExistence type="predicted"/>
<dbReference type="PANTHER" id="PTHR21310">
    <property type="entry name" value="AMINOGLYCOSIDE PHOSPHOTRANSFERASE-RELATED-RELATED"/>
    <property type="match status" value="1"/>
</dbReference>
<dbReference type="PANTHER" id="PTHR21310:SF40">
    <property type="entry name" value="AMINOGLYCOSIDE PHOSPHOTRANSFERASE DOMAIN-CONTAINING PROTEIN-RELATED"/>
    <property type="match status" value="1"/>
</dbReference>
<reference evidence="2 3" key="1">
    <citation type="journal article" date="2019" name="Int. J. Syst. Evol. Microbiol.">
        <title>The Global Catalogue of Microorganisms (GCM) 10K type strain sequencing project: providing services to taxonomists for standard genome sequencing and annotation.</title>
        <authorList>
            <consortium name="The Broad Institute Genomics Platform"/>
            <consortium name="The Broad Institute Genome Sequencing Center for Infectious Disease"/>
            <person name="Wu L."/>
            <person name="Ma J."/>
        </authorList>
    </citation>
    <scope>NUCLEOTIDE SEQUENCE [LARGE SCALE GENOMIC DNA]</scope>
    <source>
        <strain evidence="2 3">JCM 16009</strain>
    </source>
</reference>
<dbReference type="InterPro" id="IPR041726">
    <property type="entry name" value="ACAD10_11_N"/>
</dbReference>
<dbReference type="Gene3D" id="3.30.200.20">
    <property type="entry name" value="Phosphorylase Kinase, domain 1"/>
    <property type="match status" value="1"/>
</dbReference>
<keyword evidence="3" id="KW-1185">Reference proteome</keyword>
<sequence>MTRGDTLEAACPAVPVSAWLARHAPAVQVGDGPLEVHPLSGGRSNLTFRIVDGAGTTWALRRPPLGGVLATAHDMSREWRFVEALDPTPVPVPRPVAFCADPEVIGAPFYVMGFVEGVVPGDREAGRAMAAGSRHAAGLACADVLAALHSVDPDAVGLGDLRRPGGFLDRQLRRWHRQVHACAIPDLSLVDAVHARLVAQRPPDPPAAIVHGDFRPGNLAFGATGAIGAVFDWELATLGDPLADLGWLVASWERPGSDRVTITSGPTALDGWPEVDELVARYADRAGIGDRIAHLGYFRAFALWRAACIGAGVYTRYASGHMGADRDEAATIMAARLRSVRAQSEAALAALRE</sequence>
<feature type="domain" description="Aminoglycoside phosphotransferase" evidence="1">
    <location>
        <begin position="36"/>
        <end position="277"/>
    </location>
</feature>
<protein>
    <submittedName>
        <fullName evidence="2">Phosphotransferase family protein</fullName>
    </submittedName>
</protein>
<name>A0ABN2NGM0_9PSEU</name>
<evidence type="ECO:0000259" key="1">
    <source>
        <dbReference type="Pfam" id="PF01636"/>
    </source>
</evidence>
<dbReference type="InterPro" id="IPR002575">
    <property type="entry name" value="Aminoglycoside_PTrfase"/>
</dbReference>
<evidence type="ECO:0000313" key="2">
    <source>
        <dbReference type="EMBL" id="GAA1867119.1"/>
    </source>
</evidence>
<organism evidence="2 3">
    <name type="scientific">Pseudonocardia ailaonensis</name>
    <dbReference type="NCBI Taxonomy" id="367279"/>
    <lineage>
        <taxon>Bacteria</taxon>
        <taxon>Bacillati</taxon>
        <taxon>Actinomycetota</taxon>
        <taxon>Actinomycetes</taxon>
        <taxon>Pseudonocardiales</taxon>
        <taxon>Pseudonocardiaceae</taxon>
        <taxon>Pseudonocardia</taxon>
    </lineage>
</organism>